<organism evidence="3">
    <name type="scientific">Phaeodactylum tricornutum</name>
    <name type="common">Diatom</name>
    <dbReference type="NCBI Taxonomy" id="2850"/>
    <lineage>
        <taxon>Eukaryota</taxon>
        <taxon>Sar</taxon>
        <taxon>Stramenopiles</taxon>
        <taxon>Ochrophyta</taxon>
        <taxon>Bacillariophyta</taxon>
        <taxon>Bacillariophyceae</taxon>
        <taxon>Bacillariophycidae</taxon>
        <taxon>Naviculales</taxon>
        <taxon>Phaeodactylaceae</taxon>
        <taxon>Phaeodactylum</taxon>
    </lineage>
</organism>
<dbReference type="AlphaFoldDB" id="A0A8J9S475"/>
<evidence type="ECO:0000256" key="2">
    <source>
        <dbReference type="SAM" id="SignalP"/>
    </source>
</evidence>
<keyword evidence="1" id="KW-0812">Transmembrane</keyword>
<keyword evidence="1" id="KW-0472">Membrane</keyword>
<protein>
    <recommendedName>
        <fullName evidence="4">Photosystem I reaction center subunit VIII</fullName>
    </recommendedName>
</protein>
<evidence type="ECO:0008006" key="4">
    <source>
        <dbReference type="Google" id="ProtNLM"/>
    </source>
</evidence>
<keyword evidence="1" id="KW-1133">Transmembrane helix</keyword>
<dbReference type="Proteomes" id="UP000836788">
    <property type="component" value="Chromosome 17"/>
</dbReference>
<evidence type="ECO:0000256" key="1">
    <source>
        <dbReference type="SAM" id="Phobius"/>
    </source>
</evidence>
<sequence>MMMTAPRLGLLFAFLACVLGVSRAFVPSASLVASPTTSALAPKFARTASYTSSELHAIFPDVSLTTAASTLDPTTILSDLFSGLINTPAILAVPIVAALGLASLIAFLIVAYATPAEPDD</sequence>
<accession>A0A8J9S475</accession>
<feature type="signal peptide" evidence="2">
    <location>
        <begin position="1"/>
        <end position="24"/>
    </location>
</feature>
<gene>
    <name evidence="3" type="ORF">PTTT1_LOCUS20162</name>
</gene>
<feature type="chain" id="PRO_5035429937" description="Photosystem I reaction center subunit VIII" evidence="2">
    <location>
        <begin position="25"/>
        <end position="120"/>
    </location>
</feature>
<proteinExistence type="predicted"/>
<feature type="transmembrane region" description="Helical" evidence="1">
    <location>
        <begin position="89"/>
        <end position="113"/>
    </location>
</feature>
<keyword evidence="2" id="KW-0732">Signal</keyword>
<dbReference type="EMBL" id="OU594958">
    <property type="protein sequence ID" value="CAG9282604.1"/>
    <property type="molecule type" value="Genomic_DNA"/>
</dbReference>
<reference evidence="3" key="1">
    <citation type="submission" date="2022-02" db="EMBL/GenBank/DDBJ databases">
        <authorList>
            <person name="Giguere J D."/>
        </authorList>
    </citation>
    <scope>NUCLEOTIDE SEQUENCE</scope>
    <source>
        <strain evidence="3">CCAP 1055/1</strain>
    </source>
</reference>
<name>A0A8J9S475_PHATR</name>
<evidence type="ECO:0000313" key="3">
    <source>
        <dbReference type="EMBL" id="CAG9282604.1"/>
    </source>
</evidence>